<protein>
    <recommendedName>
        <fullName evidence="2">DUF1499 domain-containing protein</fullName>
    </recommendedName>
</protein>
<gene>
    <name evidence="1" type="ORF">MNBD_GAMMA11-875</name>
</gene>
<dbReference type="AlphaFoldDB" id="A0A3B0XPY4"/>
<reference evidence="1" key="1">
    <citation type="submission" date="2018-06" db="EMBL/GenBank/DDBJ databases">
        <authorList>
            <person name="Zhirakovskaya E."/>
        </authorList>
    </citation>
    <scope>NUCLEOTIDE SEQUENCE</scope>
</reference>
<dbReference type="EMBL" id="UOFG01000283">
    <property type="protein sequence ID" value="VAW66750.1"/>
    <property type="molecule type" value="Genomic_DNA"/>
</dbReference>
<accession>A0A3B0XPY4</accession>
<evidence type="ECO:0008006" key="2">
    <source>
        <dbReference type="Google" id="ProtNLM"/>
    </source>
</evidence>
<dbReference type="Pfam" id="PF07386">
    <property type="entry name" value="DUF1499"/>
    <property type="match status" value="1"/>
</dbReference>
<organism evidence="1">
    <name type="scientific">hydrothermal vent metagenome</name>
    <dbReference type="NCBI Taxonomy" id="652676"/>
    <lineage>
        <taxon>unclassified sequences</taxon>
        <taxon>metagenomes</taxon>
        <taxon>ecological metagenomes</taxon>
    </lineage>
</organism>
<dbReference type="InterPro" id="IPR010865">
    <property type="entry name" value="DUF1499"/>
</dbReference>
<proteinExistence type="predicted"/>
<sequence>MKFLLITLLFFLIGISAYFFYLGYKSQKGNPPGLHSARLSPCPDKSNCICTEYPNDPSHFTDALQYDEKSADAIVQSIRATIKETGGQLINADNINRNSTYISAIYTSSLFKFIDDFEVRIDPQNKRIHIRSASRVGHSDMGENLKRIAAFKKIYPTD</sequence>
<dbReference type="PANTHER" id="PTHR34801">
    <property type="entry name" value="EXPRESSED PROTEIN"/>
    <property type="match status" value="1"/>
</dbReference>
<evidence type="ECO:0000313" key="1">
    <source>
        <dbReference type="EMBL" id="VAW66750.1"/>
    </source>
</evidence>
<name>A0A3B0XPY4_9ZZZZ</name>
<dbReference type="PANTHER" id="PTHR34801:SF6">
    <property type="entry name" value="SLL1620 PROTEIN"/>
    <property type="match status" value="1"/>
</dbReference>